<evidence type="ECO:0000313" key="4">
    <source>
        <dbReference type="EMBL" id="CAI8612033.1"/>
    </source>
</evidence>
<sequence length="117" mass="13364">MGIPWDDIVVIQHAKKSNEPTTVTVNCPDKAGLGCDLCRIILEFGLRITRADISTDGRWCYIIFWVIPHSESLKVDWESLKTRLLSPCPSCLDFRSERIIIRYQRNLVQPPAYDSAS</sequence>
<dbReference type="GO" id="GO:0016597">
    <property type="term" value="F:amino acid binding"/>
    <property type="evidence" value="ECO:0007669"/>
    <property type="project" value="UniProtKB-UniRule"/>
</dbReference>
<evidence type="ECO:0000256" key="2">
    <source>
        <dbReference type="RuleBase" id="RU369043"/>
    </source>
</evidence>
<accession>A0AAV1AS43</accession>
<dbReference type="InterPro" id="IPR056816">
    <property type="entry name" value="ACR2/9/10_N"/>
</dbReference>
<dbReference type="SUPFAM" id="SSF55021">
    <property type="entry name" value="ACT-like"/>
    <property type="match status" value="1"/>
</dbReference>
<gene>
    <name evidence="4" type="ORF">VFH_V014160</name>
</gene>
<dbReference type="Pfam" id="PF24914">
    <property type="entry name" value="ACR10_N"/>
    <property type="match status" value="1"/>
</dbReference>
<dbReference type="Proteomes" id="UP001157006">
    <property type="component" value="Chromosome 5"/>
</dbReference>
<feature type="domain" description="ACT" evidence="3">
    <location>
        <begin position="22"/>
        <end position="102"/>
    </location>
</feature>
<dbReference type="PANTHER" id="PTHR31096">
    <property type="entry name" value="ACT DOMAIN-CONTAINING PROTEIN ACR4-RELATED"/>
    <property type="match status" value="1"/>
</dbReference>
<reference evidence="4 5" key="1">
    <citation type="submission" date="2023-01" db="EMBL/GenBank/DDBJ databases">
        <authorList>
            <person name="Kreplak J."/>
        </authorList>
    </citation>
    <scope>NUCLEOTIDE SEQUENCE [LARGE SCALE GENOMIC DNA]</scope>
</reference>
<protein>
    <recommendedName>
        <fullName evidence="2">ACT domain-containing protein ACR</fullName>
    </recommendedName>
    <alternativeName>
        <fullName evidence="2">Protein ACT DOMAIN REPEATS</fullName>
    </alternativeName>
</protein>
<organism evidence="4 5">
    <name type="scientific">Vicia faba</name>
    <name type="common">Broad bean</name>
    <name type="synonym">Faba vulgaris</name>
    <dbReference type="NCBI Taxonomy" id="3906"/>
    <lineage>
        <taxon>Eukaryota</taxon>
        <taxon>Viridiplantae</taxon>
        <taxon>Streptophyta</taxon>
        <taxon>Embryophyta</taxon>
        <taxon>Tracheophyta</taxon>
        <taxon>Spermatophyta</taxon>
        <taxon>Magnoliopsida</taxon>
        <taxon>eudicotyledons</taxon>
        <taxon>Gunneridae</taxon>
        <taxon>Pentapetalae</taxon>
        <taxon>rosids</taxon>
        <taxon>fabids</taxon>
        <taxon>Fabales</taxon>
        <taxon>Fabaceae</taxon>
        <taxon>Papilionoideae</taxon>
        <taxon>50 kb inversion clade</taxon>
        <taxon>NPAAA clade</taxon>
        <taxon>Hologalegina</taxon>
        <taxon>IRL clade</taxon>
        <taxon>Fabeae</taxon>
        <taxon>Vicia</taxon>
    </lineage>
</organism>
<dbReference type="PANTHER" id="PTHR31096:SF65">
    <property type="entry name" value="ACT DOMAIN-CONTAINING PROTEIN ACR9"/>
    <property type="match status" value="1"/>
</dbReference>
<keyword evidence="5" id="KW-1185">Reference proteome</keyword>
<dbReference type="AlphaFoldDB" id="A0AAV1AS43"/>
<evidence type="ECO:0000259" key="3">
    <source>
        <dbReference type="PROSITE" id="PS51671"/>
    </source>
</evidence>
<proteinExistence type="predicted"/>
<keyword evidence="1 2" id="KW-0677">Repeat</keyword>
<dbReference type="EMBL" id="OX451740">
    <property type="protein sequence ID" value="CAI8612033.1"/>
    <property type="molecule type" value="Genomic_DNA"/>
</dbReference>
<evidence type="ECO:0000313" key="5">
    <source>
        <dbReference type="Proteomes" id="UP001157006"/>
    </source>
</evidence>
<evidence type="ECO:0000256" key="1">
    <source>
        <dbReference type="ARBA" id="ARBA00022737"/>
    </source>
</evidence>
<comment type="function">
    <text evidence="2">Binds amino acids.</text>
</comment>
<dbReference type="PROSITE" id="PS51671">
    <property type="entry name" value="ACT"/>
    <property type="match status" value="1"/>
</dbReference>
<dbReference type="InterPro" id="IPR045865">
    <property type="entry name" value="ACT-like_dom_sf"/>
</dbReference>
<dbReference type="InterPro" id="IPR040217">
    <property type="entry name" value="ACR1-12"/>
</dbReference>
<name>A0AAV1AS43_VICFA</name>
<dbReference type="InterPro" id="IPR002912">
    <property type="entry name" value="ACT_dom"/>
</dbReference>